<accession>A0A9P9WEU3</accession>
<sequence length="568" mass="61782">MCGIHAIISSRDVQEIPHSLKQSLSNRGPDYLGQATRTVSGESQIDGDISLFFTSTVLALRGDHIAQQPIEHADTGSILCWNGEAWKLAGQPVNGNDGEAIFAQLMSASLADTQFQKNHVLQVLRSIQGPFAFLFYDAVGKCLYFGRDRLGRRSLLTKRAADGSTVIFSSIAGSSEPGWKEVDADGIYSVHLTASENGSLNAMRDDWLASGETDLVSSIGRFNMSPPEGGEAILDFDTPSVKLVQDYLTRALELRVLNVPEPPRIPGPLADIDVRVAVLFSGGLDCTLMARLAHDVLPASQGIDLINVAFQSARDAAGQPDGSDGKSSQAYEACPDRITGRQAFAELKTACPSRWWRFIAVNIPFAETMAHRSRVVSLMYPHNTEMDLSISLALYFASRGIGDGYVAGSSGITPAPSVTTPARVLLSGLGADELFGGYSRHEAAFKRTGYAGLADELKLDVSRIGQRNLGRDDRILSHWGKEVRFPFLDEDLIKFAIECPVWDKCDFAYPFHPAVIDPAKRLLRLLADQLNLPLTAREKKRAIQFGARTAKIERTVGGSKTRGTDIVT</sequence>
<dbReference type="AlphaFoldDB" id="A0A9P9WEU3"/>
<dbReference type="PANTHER" id="PTHR45937:SF1">
    <property type="entry name" value="ASPARAGINE SYNTHETASE DOMAIN-CONTAINING PROTEIN 1"/>
    <property type="match status" value="1"/>
</dbReference>
<dbReference type="CDD" id="cd01991">
    <property type="entry name" value="Asn_synthase_B_C"/>
    <property type="match status" value="1"/>
</dbReference>
<gene>
    <name evidence="5" type="ORF">JX265_010276</name>
</gene>
<evidence type="ECO:0000313" key="5">
    <source>
        <dbReference type="EMBL" id="KAI1859827.1"/>
    </source>
</evidence>
<evidence type="ECO:0000259" key="4">
    <source>
        <dbReference type="PROSITE" id="PS51278"/>
    </source>
</evidence>
<dbReference type="PROSITE" id="PS51278">
    <property type="entry name" value="GATASE_TYPE_2"/>
    <property type="match status" value="1"/>
</dbReference>
<comment type="caution">
    <text evidence="5">The sequence shown here is derived from an EMBL/GenBank/DDBJ whole genome shotgun (WGS) entry which is preliminary data.</text>
</comment>
<evidence type="ECO:0000256" key="2">
    <source>
        <dbReference type="ARBA" id="ARBA00022888"/>
    </source>
</evidence>
<dbReference type="InterPro" id="IPR051857">
    <property type="entry name" value="Asn_synthetase_domain"/>
</dbReference>
<dbReference type="InterPro" id="IPR014729">
    <property type="entry name" value="Rossmann-like_a/b/a_fold"/>
</dbReference>
<name>A0A9P9WEU3_9PEZI</name>
<evidence type="ECO:0000256" key="1">
    <source>
        <dbReference type="ARBA" id="ARBA00022605"/>
    </source>
</evidence>
<reference evidence="5" key="1">
    <citation type="submission" date="2021-03" db="EMBL/GenBank/DDBJ databases">
        <title>Revisited historic fungal species revealed as producer of novel bioactive compounds through whole genome sequencing and comparative genomics.</title>
        <authorList>
            <person name="Vignolle G.A."/>
            <person name="Hochenegger N."/>
            <person name="Mach R.L."/>
            <person name="Mach-Aigner A.R."/>
            <person name="Javad Rahimi M."/>
            <person name="Salim K.A."/>
            <person name="Chan C.M."/>
            <person name="Lim L.B.L."/>
            <person name="Cai F."/>
            <person name="Druzhinina I.S."/>
            <person name="U'Ren J.M."/>
            <person name="Derntl C."/>
        </authorList>
    </citation>
    <scope>NUCLEOTIDE SEQUENCE</scope>
    <source>
        <strain evidence="5">TUCIM 5799</strain>
    </source>
</reference>
<dbReference type="InterPro" id="IPR001962">
    <property type="entry name" value="Asn_synthase"/>
</dbReference>
<dbReference type="SUPFAM" id="SSF52402">
    <property type="entry name" value="Adenine nucleotide alpha hydrolases-like"/>
    <property type="match status" value="1"/>
</dbReference>
<dbReference type="PANTHER" id="PTHR45937">
    <property type="entry name" value="ASPARAGINE SYNTHETASE DOMAIN-CONTAINING PROTEIN 1"/>
    <property type="match status" value="1"/>
</dbReference>
<dbReference type="GO" id="GO:0006529">
    <property type="term" value="P:asparagine biosynthetic process"/>
    <property type="evidence" value="ECO:0007669"/>
    <property type="project" value="UniProtKB-KW"/>
</dbReference>
<dbReference type="InterPro" id="IPR029055">
    <property type="entry name" value="Ntn_hydrolases_N"/>
</dbReference>
<keyword evidence="1" id="KW-0028">Amino-acid biosynthesis</keyword>
<keyword evidence="6" id="KW-1185">Reference proteome</keyword>
<dbReference type="Pfam" id="PF00733">
    <property type="entry name" value="Asn_synthase"/>
    <property type="match status" value="2"/>
</dbReference>
<dbReference type="SUPFAM" id="SSF56235">
    <property type="entry name" value="N-terminal nucleophile aminohydrolases (Ntn hydrolases)"/>
    <property type="match status" value="1"/>
</dbReference>
<dbReference type="InterPro" id="IPR017932">
    <property type="entry name" value="GATase_2_dom"/>
</dbReference>
<keyword evidence="3" id="KW-0315">Glutamine amidotransferase</keyword>
<protein>
    <recommendedName>
        <fullName evidence="4">Glutamine amidotransferase type-2 domain-containing protein</fullName>
    </recommendedName>
</protein>
<dbReference type="Pfam" id="PF13537">
    <property type="entry name" value="GATase_7"/>
    <property type="match status" value="1"/>
</dbReference>
<dbReference type="GO" id="GO:0004066">
    <property type="term" value="F:asparagine synthase (glutamine-hydrolyzing) activity"/>
    <property type="evidence" value="ECO:0007669"/>
    <property type="project" value="InterPro"/>
</dbReference>
<dbReference type="Proteomes" id="UP000829685">
    <property type="component" value="Unassembled WGS sequence"/>
</dbReference>
<organism evidence="5 6">
    <name type="scientific">Neoarthrinium moseri</name>
    <dbReference type="NCBI Taxonomy" id="1658444"/>
    <lineage>
        <taxon>Eukaryota</taxon>
        <taxon>Fungi</taxon>
        <taxon>Dikarya</taxon>
        <taxon>Ascomycota</taxon>
        <taxon>Pezizomycotina</taxon>
        <taxon>Sordariomycetes</taxon>
        <taxon>Xylariomycetidae</taxon>
        <taxon>Amphisphaeriales</taxon>
        <taxon>Apiosporaceae</taxon>
        <taxon>Neoarthrinium</taxon>
    </lineage>
</organism>
<proteinExistence type="predicted"/>
<feature type="domain" description="Glutamine amidotransferase type-2" evidence="4">
    <location>
        <begin position="2"/>
        <end position="206"/>
    </location>
</feature>
<dbReference type="Gene3D" id="3.60.20.10">
    <property type="entry name" value="Glutamine Phosphoribosylpyrophosphate, subunit 1, domain 1"/>
    <property type="match status" value="1"/>
</dbReference>
<evidence type="ECO:0000313" key="6">
    <source>
        <dbReference type="Proteomes" id="UP000829685"/>
    </source>
</evidence>
<dbReference type="Gene3D" id="3.40.50.620">
    <property type="entry name" value="HUPs"/>
    <property type="match status" value="1"/>
</dbReference>
<evidence type="ECO:0000256" key="3">
    <source>
        <dbReference type="ARBA" id="ARBA00022962"/>
    </source>
</evidence>
<keyword evidence="2" id="KW-0061">Asparagine biosynthesis</keyword>
<dbReference type="CDD" id="cd03766">
    <property type="entry name" value="Gn_AT_II_novel"/>
    <property type="match status" value="1"/>
</dbReference>
<dbReference type="EMBL" id="JAFIMR010000033">
    <property type="protein sequence ID" value="KAI1859827.1"/>
    <property type="molecule type" value="Genomic_DNA"/>
</dbReference>